<dbReference type="AlphaFoldDB" id="A0A9P8LSE7"/>
<dbReference type="EMBL" id="AUWU02000005">
    <property type="protein sequence ID" value="KAH0573384.1"/>
    <property type="molecule type" value="Genomic_DNA"/>
</dbReference>
<dbReference type="GeneID" id="94299527"/>
<sequence>MGCISSKSKMTNQQKVDSQIIKMHSEFDIQNIKIKRLQRAIQTQIDQLEALQTDQIQSARRNLAENKPESAENNLKLKAIFCTQISSLQKQNLQLQKVLNDLRVAQGTTAFLDVSKDVNSLLSDEVMTAQNDKLQEILRLSTEVEKKQAVIDTLYQGGTQDIQYEMDILMAEIARENGENVVVEQGQHIEDQRQECEVMVIL</sequence>
<evidence type="ECO:0000313" key="2">
    <source>
        <dbReference type="Proteomes" id="UP000018208"/>
    </source>
</evidence>
<organism evidence="1 2">
    <name type="scientific">Spironucleus salmonicida</name>
    <dbReference type="NCBI Taxonomy" id="348837"/>
    <lineage>
        <taxon>Eukaryota</taxon>
        <taxon>Metamonada</taxon>
        <taxon>Diplomonadida</taxon>
        <taxon>Hexamitidae</taxon>
        <taxon>Hexamitinae</taxon>
        <taxon>Spironucleus</taxon>
    </lineage>
</organism>
<accession>A0A9P8LSE7</accession>
<evidence type="ECO:0008006" key="3">
    <source>
        <dbReference type="Google" id="ProtNLM"/>
    </source>
</evidence>
<reference evidence="1 2" key="1">
    <citation type="journal article" date="2014" name="PLoS Genet.">
        <title>The Genome of Spironucleus salmonicida Highlights a Fish Pathogen Adapted to Fluctuating Environments.</title>
        <authorList>
            <person name="Xu F."/>
            <person name="Jerlstrom-Hultqvist J."/>
            <person name="Einarsson E."/>
            <person name="Astvaldsson A."/>
            <person name="Svard S.G."/>
            <person name="Andersson J.O."/>
        </authorList>
    </citation>
    <scope>NUCLEOTIDE SEQUENCE [LARGE SCALE GENOMIC DNA]</scope>
    <source>
        <strain evidence="1 2">ATCC 50377</strain>
    </source>
</reference>
<proteinExistence type="predicted"/>
<evidence type="ECO:0000313" key="1">
    <source>
        <dbReference type="EMBL" id="KAH0573384.1"/>
    </source>
</evidence>
<dbReference type="KEGG" id="ssao:94299527"/>
<dbReference type="RefSeq" id="XP_067764157.1">
    <property type="nucleotide sequence ID" value="XM_067909336.1"/>
</dbReference>
<keyword evidence="2" id="KW-1185">Reference proteome</keyword>
<comment type="caution">
    <text evidence="1">The sequence shown here is derived from an EMBL/GenBank/DDBJ whole genome shotgun (WGS) entry which is preliminary data.</text>
</comment>
<name>A0A9P8LSE7_9EUKA</name>
<gene>
    <name evidence="1" type="ORF">SS50377_25504</name>
</gene>
<dbReference type="Proteomes" id="UP000018208">
    <property type="component" value="Unassembled WGS sequence"/>
</dbReference>
<protein>
    <recommendedName>
        <fullName evidence="3">SNF7 family protein</fullName>
    </recommendedName>
</protein>